<sequence length="461" mass="52969">MDLHGDHDNVNPHLTVSLPEILARITTFLPKSDLLSCTWINTTWEHEIRKRLLPLSRLFLTPQDLTQAHNIITTRGNCPHTFRLHKFEYIAQIREIICGHKVKILKTDFVLPNSSWSEHLESLAKTFPNLTTLKLCVSLWPWDENSVDESELPPKTGTFFVKVKTLQISSYGVLEDEDIAQIETIFRTITPQFMPLFPNLNSLSFLGSSQPVMETLLEFTPTLTSLTLINTGIEVPIKPTFSHLTCLELGDETVTYSSGFSNLLKITAGTLEKVKFSEIHNITPFEVFCNFVYDAIDFPIMPKLRVFEFAQNQCTDRDEYKNSVVMPRIGFRFEGGDPTKILNYEVQFPVLETIRISKAKPEMIDDTENILTEREYFETSVSFLYRFFLHESNWQGLTLKRLDVPFPPGDRFRVVTETDCECGRGDYGSCECFEWRDSSEFWDRVAAIFPNLGRYQGIGGI</sequence>
<dbReference type="EMBL" id="LNIX01000013">
    <property type="protein sequence ID" value="OXA47545.1"/>
    <property type="molecule type" value="Genomic_DNA"/>
</dbReference>
<proteinExistence type="predicted"/>
<gene>
    <name evidence="1" type="ORF">Fcan01_17981</name>
</gene>
<organism evidence="1 2">
    <name type="scientific">Folsomia candida</name>
    <name type="common">Springtail</name>
    <dbReference type="NCBI Taxonomy" id="158441"/>
    <lineage>
        <taxon>Eukaryota</taxon>
        <taxon>Metazoa</taxon>
        <taxon>Ecdysozoa</taxon>
        <taxon>Arthropoda</taxon>
        <taxon>Hexapoda</taxon>
        <taxon>Collembola</taxon>
        <taxon>Entomobryomorpha</taxon>
        <taxon>Isotomoidea</taxon>
        <taxon>Isotomidae</taxon>
        <taxon>Proisotominae</taxon>
        <taxon>Folsomia</taxon>
    </lineage>
</organism>
<dbReference type="Gene3D" id="3.80.10.10">
    <property type="entry name" value="Ribonuclease Inhibitor"/>
    <property type="match status" value="1"/>
</dbReference>
<dbReference type="AlphaFoldDB" id="A0A226DPV9"/>
<evidence type="ECO:0000313" key="2">
    <source>
        <dbReference type="Proteomes" id="UP000198287"/>
    </source>
</evidence>
<dbReference type="InterPro" id="IPR032675">
    <property type="entry name" value="LRR_dom_sf"/>
</dbReference>
<evidence type="ECO:0000313" key="1">
    <source>
        <dbReference type="EMBL" id="OXA47545.1"/>
    </source>
</evidence>
<comment type="caution">
    <text evidence="1">The sequence shown here is derived from an EMBL/GenBank/DDBJ whole genome shotgun (WGS) entry which is preliminary data.</text>
</comment>
<accession>A0A226DPV9</accession>
<reference evidence="1 2" key="1">
    <citation type="submission" date="2015-12" db="EMBL/GenBank/DDBJ databases">
        <title>The genome of Folsomia candida.</title>
        <authorList>
            <person name="Faddeeva A."/>
            <person name="Derks M.F."/>
            <person name="Anvar Y."/>
            <person name="Smit S."/>
            <person name="Van Straalen N."/>
            <person name="Roelofs D."/>
        </authorList>
    </citation>
    <scope>NUCLEOTIDE SEQUENCE [LARGE SCALE GENOMIC DNA]</scope>
    <source>
        <strain evidence="1 2">VU population</strain>
        <tissue evidence="1">Whole body</tissue>
    </source>
</reference>
<name>A0A226DPV9_FOLCA</name>
<keyword evidence="2" id="KW-1185">Reference proteome</keyword>
<dbReference type="OrthoDB" id="2382755at2759"/>
<dbReference type="SUPFAM" id="SSF52047">
    <property type="entry name" value="RNI-like"/>
    <property type="match status" value="1"/>
</dbReference>
<dbReference type="Proteomes" id="UP000198287">
    <property type="component" value="Unassembled WGS sequence"/>
</dbReference>
<protein>
    <recommendedName>
        <fullName evidence="3">F-box domain-containing protein</fullName>
    </recommendedName>
</protein>
<evidence type="ECO:0008006" key="3">
    <source>
        <dbReference type="Google" id="ProtNLM"/>
    </source>
</evidence>